<accession>A0ACC7P0N0</accession>
<protein>
    <submittedName>
        <fullName evidence="1">MFS transporter</fullName>
    </submittedName>
</protein>
<gene>
    <name evidence="1" type="ORF">ACI1P1_20005</name>
</gene>
<evidence type="ECO:0000313" key="1">
    <source>
        <dbReference type="EMBL" id="MFM9330589.1"/>
    </source>
</evidence>
<name>A0ACC7P0N0_9BACL</name>
<dbReference type="EMBL" id="JBJURJ010000013">
    <property type="protein sequence ID" value="MFM9330589.1"/>
    <property type="molecule type" value="Genomic_DNA"/>
</dbReference>
<evidence type="ECO:0000313" key="2">
    <source>
        <dbReference type="Proteomes" id="UP001631969"/>
    </source>
</evidence>
<keyword evidence="2" id="KW-1185">Reference proteome</keyword>
<sequence>MNPSFFMLHVNTTEQTTLRAPRRVPAFFRLPGQYLSFLLGLFISRIGDSLYTLAIPWISYELTRSALVMSSVYAVSVLPIVLFGPIIGVLVDHLPRKKLMLATDLARAALVALIPALHLAGVLQIGHLFAVSFCLAILNLLFDVAFVAAVPHLVPGKESLTRANAAEKLASQFSELIGPILAGLAIAAFGGYNALWIDALTFSATFLTLLKLPSMGTAVAAASFRKVLQGMKEGLHWLVTNRLNISLSLQAMVGNFGYSAAFGVLMYYQLDALGLTSQQSSLNYALLGAGGLLGTLAVVPLEKRFRRGVLIPVLLTVGMLGFTLIIWSRYWLMPGIAFGIVSLCNIGWNTLVQSLRQETVPSDMLGRVLGFSRMFTRLAMPLGAMAGAFLSARYGPAAVFALAAGAKLVEVLIALCSPIRRM</sequence>
<proteinExistence type="predicted"/>
<reference evidence="1" key="1">
    <citation type="submission" date="2024-12" db="EMBL/GenBank/DDBJ databases">
        <authorList>
            <person name="Wu N."/>
        </authorList>
    </citation>
    <scope>NUCLEOTIDE SEQUENCE</scope>
    <source>
        <strain evidence="1">P15</strain>
    </source>
</reference>
<dbReference type="Proteomes" id="UP001631969">
    <property type="component" value="Unassembled WGS sequence"/>
</dbReference>
<organism evidence="1 2">
    <name type="scientific">Paenibacillus mesotrionivorans</name>
    <dbReference type="NCBI Taxonomy" id="3160968"/>
    <lineage>
        <taxon>Bacteria</taxon>
        <taxon>Bacillati</taxon>
        <taxon>Bacillota</taxon>
        <taxon>Bacilli</taxon>
        <taxon>Bacillales</taxon>
        <taxon>Paenibacillaceae</taxon>
        <taxon>Paenibacillus</taxon>
    </lineage>
</organism>
<comment type="caution">
    <text evidence="1">The sequence shown here is derived from an EMBL/GenBank/DDBJ whole genome shotgun (WGS) entry which is preliminary data.</text>
</comment>